<evidence type="ECO:0000313" key="1">
    <source>
        <dbReference type="EMBL" id="MRS61796.1"/>
    </source>
</evidence>
<protein>
    <submittedName>
        <fullName evidence="1">Uncharacterized protein</fullName>
    </submittedName>
</protein>
<evidence type="ECO:0000313" key="2">
    <source>
        <dbReference type="Proteomes" id="UP000441754"/>
    </source>
</evidence>
<proteinExistence type="predicted"/>
<dbReference type="EMBL" id="WJXZ01000006">
    <property type="protein sequence ID" value="MRS61796.1"/>
    <property type="molecule type" value="Genomic_DNA"/>
</dbReference>
<dbReference type="Proteomes" id="UP000441754">
    <property type="component" value="Unassembled WGS sequence"/>
</dbReference>
<accession>A0A7K0EK01</accession>
<comment type="caution">
    <text evidence="1">The sequence shown here is derived from an EMBL/GenBank/DDBJ whole genome shotgun (WGS) entry which is preliminary data.</text>
</comment>
<gene>
    <name evidence="1" type="ORF">GJJ30_10900</name>
</gene>
<keyword evidence="2" id="KW-1185">Reference proteome</keyword>
<dbReference type="AlphaFoldDB" id="A0A7K0EK01"/>
<dbReference type="Pfam" id="PF06289">
    <property type="entry name" value="FlbD"/>
    <property type="match status" value="1"/>
</dbReference>
<dbReference type="RefSeq" id="WP_154175188.1">
    <property type="nucleotide sequence ID" value="NZ_WJXZ01000006.1"/>
</dbReference>
<dbReference type="InterPro" id="IPR009384">
    <property type="entry name" value="SwrD-like"/>
</dbReference>
<organism evidence="1 2">
    <name type="scientific">Larkinella terrae</name>
    <dbReference type="NCBI Taxonomy" id="2025311"/>
    <lineage>
        <taxon>Bacteria</taxon>
        <taxon>Pseudomonadati</taxon>
        <taxon>Bacteroidota</taxon>
        <taxon>Cytophagia</taxon>
        <taxon>Cytophagales</taxon>
        <taxon>Spirosomataceae</taxon>
        <taxon>Larkinella</taxon>
    </lineage>
</organism>
<name>A0A7K0EK01_9BACT</name>
<sequence>MNPTTFFYITNSNGATCLINVDSIDFVKTEPYRDTVIRLRSGEYIYVEMTAEQVAELIAQSGGMIH</sequence>
<reference evidence="1 2" key="1">
    <citation type="journal article" date="2018" name="Antonie Van Leeuwenhoek">
        <title>Larkinella terrae sp. nov., isolated from soil on Jeju Island, South Korea.</title>
        <authorList>
            <person name="Ten L.N."/>
            <person name="Jeon J."/>
            <person name="Park S.J."/>
            <person name="Park S."/>
            <person name="Lee S.Y."/>
            <person name="Kim M.K."/>
            <person name="Jung H.Y."/>
        </authorList>
    </citation>
    <scope>NUCLEOTIDE SEQUENCE [LARGE SCALE GENOMIC DNA]</scope>
    <source>
        <strain evidence="1 2">KCTC 52001</strain>
    </source>
</reference>